<evidence type="ECO:0000256" key="3">
    <source>
        <dbReference type="ARBA" id="ARBA00022801"/>
    </source>
</evidence>
<comment type="caution">
    <text evidence="7">The sequence shown here is derived from an EMBL/GenBank/DDBJ whole genome shotgun (WGS) entry which is preliminary data.</text>
</comment>
<dbReference type="Gene3D" id="3.90.1720.10">
    <property type="entry name" value="endopeptidase domain like (from Nostoc punctiforme)"/>
    <property type="match status" value="1"/>
</dbReference>
<keyword evidence="2" id="KW-0645">Protease</keyword>
<evidence type="ECO:0000313" key="7">
    <source>
        <dbReference type="EMBL" id="MDV2474822.1"/>
    </source>
</evidence>
<gene>
    <name evidence="7" type="ORF">F8M49_04195</name>
</gene>
<feature type="domain" description="NlpC/P60" evidence="6">
    <location>
        <begin position="219"/>
        <end position="333"/>
    </location>
</feature>
<dbReference type="Proteomes" id="UP001275440">
    <property type="component" value="Unassembled WGS sequence"/>
</dbReference>
<evidence type="ECO:0000256" key="5">
    <source>
        <dbReference type="SAM" id="MobiDB-lite"/>
    </source>
</evidence>
<name>A0ABU3WLG2_9NOCA</name>
<comment type="similarity">
    <text evidence="1">Belongs to the peptidase C40 family.</text>
</comment>
<feature type="region of interest" description="Disordered" evidence="5">
    <location>
        <begin position="165"/>
        <end position="192"/>
    </location>
</feature>
<keyword evidence="8" id="KW-1185">Reference proteome</keyword>
<dbReference type="PROSITE" id="PS51935">
    <property type="entry name" value="NLPC_P60"/>
    <property type="match status" value="1"/>
</dbReference>
<dbReference type="PANTHER" id="PTHR47359">
    <property type="entry name" value="PEPTIDOGLYCAN DL-ENDOPEPTIDASE CWLO"/>
    <property type="match status" value="1"/>
</dbReference>
<dbReference type="SUPFAM" id="SSF54001">
    <property type="entry name" value="Cysteine proteinases"/>
    <property type="match status" value="1"/>
</dbReference>
<dbReference type="InterPro" id="IPR038765">
    <property type="entry name" value="Papain-like_cys_pep_sf"/>
</dbReference>
<evidence type="ECO:0000256" key="2">
    <source>
        <dbReference type="ARBA" id="ARBA00022670"/>
    </source>
</evidence>
<reference evidence="7 8" key="1">
    <citation type="submission" date="2019-10" db="EMBL/GenBank/DDBJ databases">
        <title>Draft Genome Assembly of Rhodococcus zopfii DSM44189.</title>
        <authorList>
            <person name="Sutton J.M."/>
            <person name="Akob D.M."/>
            <person name="Bushman T.J."/>
        </authorList>
    </citation>
    <scope>NUCLEOTIDE SEQUENCE [LARGE SCALE GENOMIC DNA]</scope>
    <source>
        <strain evidence="7 8">DSM 44189</strain>
    </source>
</reference>
<protein>
    <submittedName>
        <fullName evidence="7">NlpC/P60 family protein</fullName>
    </submittedName>
</protein>
<dbReference type="PANTHER" id="PTHR47359:SF3">
    <property type="entry name" value="NLP_P60 DOMAIN-CONTAINING PROTEIN-RELATED"/>
    <property type="match status" value="1"/>
</dbReference>
<dbReference type="EMBL" id="WBMO01000001">
    <property type="protein sequence ID" value="MDV2474822.1"/>
    <property type="molecule type" value="Genomic_DNA"/>
</dbReference>
<keyword evidence="4" id="KW-0788">Thiol protease</keyword>
<evidence type="ECO:0000256" key="4">
    <source>
        <dbReference type="ARBA" id="ARBA00022807"/>
    </source>
</evidence>
<dbReference type="Pfam" id="PF00877">
    <property type="entry name" value="NLPC_P60"/>
    <property type="match status" value="1"/>
</dbReference>
<accession>A0ABU3WLG2</accession>
<dbReference type="InterPro" id="IPR000064">
    <property type="entry name" value="NLP_P60_dom"/>
</dbReference>
<dbReference type="InterPro" id="IPR051794">
    <property type="entry name" value="PG_Endopeptidase_C40"/>
</dbReference>
<evidence type="ECO:0000313" key="8">
    <source>
        <dbReference type="Proteomes" id="UP001275440"/>
    </source>
</evidence>
<evidence type="ECO:0000259" key="6">
    <source>
        <dbReference type="PROSITE" id="PS51935"/>
    </source>
</evidence>
<organism evidence="7 8">
    <name type="scientific">Rhodococcus zopfii</name>
    <dbReference type="NCBI Taxonomy" id="43772"/>
    <lineage>
        <taxon>Bacteria</taxon>
        <taxon>Bacillati</taxon>
        <taxon>Actinomycetota</taxon>
        <taxon>Actinomycetes</taxon>
        <taxon>Mycobacteriales</taxon>
        <taxon>Nocardiaceae</taxon>
        <taxon>Rhodococcus</taxon>
    </lineage>
</organism>
<feature type="compositionally biased region" description="Low complexity" evidence="5">
    <location>
        <begin position="173"/>
        <end position="183"/>
    </location>
</feature>
<keyword evidence="3" id="KW-0378">Hydrolase</keyword>
<sequence>MTIGADLLAAPLTDLLTAFGTGTAPALDPAVALRAGTVIAEDVHAAGRTALADLVWDWTGTAADTAVCSAERLLADTLAAADRGTAIAAVAIDGTATIVGGAAELARIVDSFGSVARSLEPALTLPQGQLMLLGAALDHLAEGLDVLARVTSELAQHTDRLTALLPETPPAPAGVGPAEADPGSGADRALYSGGDIAPGSGSPDRAVNLPDGSVATAPNATAAAAVRHALTQLGTPYVWGGTTPGQGLDCSGLTQWAYGQAGVELPRLAQQQDVGTPVAADSVLPGDLAVWDGHVAMVVGNGLMVEAGDPVAVTPIRTGNSGMAFDGFYRPTG</sequence>
<evidence type="ECO:0000256" key="1">
    <source>
        <dbReference type="ARBA" id="ARBA00007074"/>
    </source>
</evidence>
<proteinExistence type="inferred from homology"/>